<reference evidence="2 3" key="1">
    <citation type="submission" date="2016-07" db="EMBL/GenBank/DDBJ databases">
        <title>Pervasive Adenine N6-methylation of Active Genes in Fungi.</title>
        <authorList>
            <consortium name="DOE Joint Genome Institute"/>
            <person name="Mondo S.J."/>
            <person name="Dannebaum R.O."/>
            <person name="Kuo R.C."/>
            <person name="Labutti K."/>
            <person name="Haridas S."/>
            <person name="Kuo A."/>
            <person name="Salamov A."/>
            <person name="Ahrendt S.R."/>
            <person name="Lipzen A."/>
            <person name="Sullivan W."/>
            <person name="Andreopoulos W.B."/>
            <person name="Clum A."/>
            <person name="Lindquist E."/>
            <person name="Daum C."/>
            <person name="Ramamoorthy G.K."/>
            <person name="Gryganskyi A."/>
            <person name="Culley D."/>
            <person name="Magnuson J.K."/>
            <person name="James T.Y."/>
            <person name="O'Malley M.A."/>
            <person name="Stajich J.E."/>
            <person name="Spatafora J.W."/>
            <person name="Visel A."/>
            <person name="Grigoriev I.V."/>
        </authorList>
    </citation>
    <scope>NUCLEOTIDE SEQUENCE [LARGE SCALE GENOMIC DNA]</scope>
    <source>
        <strain evidence="2 3">CBS 931.73</strain>
    </source>
</reference>
<name>A0A1Y1Z094_9FUNG</name>
<sequence>MLAASTENSGRPEIYVRSTESATDRISECNIALAKPNRKPAARTKPGVSEPKTDSKVSTQGDSNLASSESLGCFSNFPTITSTLSGSKSDIFDQEPPIWKFDQKLRNCTLDSVNIDKKQVMNQPHPVNRSILSTTHNVNRSTFQSEFFGWSSCFSSKATRYISIGLLPHDIDARELKFLKNDGKIWHIYSDRIHDLGLLIVAYYDIRDAISIVQHLRTTRIRGEIVTVNYIRVSQLVKLPNLLKPFDGVNDFEGKLLLSYCPPNQFSSNMQLILEMCGTIREISQIPYKSDIVIEYYDIRHAVAAEEKLHRIDPHGTQIVVFHDYQDAGRSFAQHEYNRNSKCESISDIWNPKHPMNYKSYGKFWPAPIYTASDSQPASCAARFQDSLSNLLADPYLPMNMQTGMQFESRKANSFVRNRTKKPA</sequence>
<dbReference type="GO" id="GO:0003676">
    <property type="term" value="F:nucleic acid binding"/>
    <property type="evidence" value="ECO:0007669"/>
    <property type="project" value="InterPro"/>
</dbReference>
<gene>
    <name evidence="2" type="ORF">K493DRAFT_297320</name>
</gene>
<dbReference type="InParanoid" id="A0A1Y1Z094"/>
<feature type="region of interest" description="Disordered" evidence="1">
    <location>
        <begin position="1"/>
        <end position="66"/>
    </location>
</feature>
<evidence type="ECO:0000313" key="2">
    <source>
        <dbReference type="EMBL" id="ORY03701.1"/>
    </source>
</evidence>
<dbReference type="SUPFAM" id="SSF54928">
    <property type="entry name" value="RNA-binding domain, RBD"/>
    <property type="match status" value="1"/>
</dbReference>
<dbReference type="STRING" id="1314790.A0A1Y1Z094"/>
<comment type="caution">
    <text evidence="2">The sequence shown here is derived from an EMBL/GenBank/DDBJ whole genome shotgun (WGS) entry which is preliminary data.</text>
</comment>
<dbReference type="Proteomes" id="UP000193498">
    <property type="component" value="Unassembled WGS sequence"/>
</dbReference>
<evidence type="ECO:0000313" key="3">
    <source>
        <dbReference type="Proteomes" id="UP000193498"/>
    </source>
</evidence>
<protein>
    <recommendedName>
        <fullName evidence="4">RRM domain-containing protein</fullName>
    </recommendedName>
</protein>
<feature type="compositionally biased region" description="Polar residues" evidence="1">
    <location>
        <begin position="56"/>
        <end position="66"/>
    </location>
</feature>
<evidence type="ECO:0008006" key="4">
    <source>
        <dbReference type="Google" id="ProtNLM"/>
    </source>
</evidence>
<dbReference type="AlphaFoldDB" id="A0A1Y1Z094"/>
<dbReference type="EMBL" id="MCFE01000043">
    <property type="protein sequence ID" value="ORY03701.1"/>
    <property type="molecule type" value="Genomic_DNA"/>
</dbReference>
<accession>A0A1Y1Z094</accession>
<keyword evidence="3" id="KW-1185">Reference proteome</keyword>
<dbReference type="InterPro" id="IPR035979">
    <property type="entry name" value="RBD_domain_sf"/>
</dbReference>
<proteinExistence type="predicted"/>
<organism evidence="2 3">
    <name type="scientific">Basidiobolus meristosporus CBS 931.73</name>
    <dbReference type="NCBI Taxonomy" id="1314790"/>
    <lineage>
        <taxon>Eukaryota</taxon>
        <taxon>Fungi</taxon>
        <taxon>Fungi incertae sedis</taxon>
        <taxon>Zoopagomycota</taxon>
        <taxon>Entomophthoromycotina</taxon>
        <taxon>Basidiobolomycetes</taxon>
        <taxon>Basidiobolales</taxon>
        <taxon>Basidiobolaceae</taxon>
        <taxon>Basidiobolus</taxon>
    </lineage>
</organism>
<evidence type="ECO:0000256" key="1">
    <source>
        <dbReference type="SAM" id="MobiDB-lite"/>
    </source>
</evidence>